<dbReference type="InterPro" id="IPR008969">
    <property type="entry name" value="CarboxyPept-like_regulatory"/>
</dbReference>
<feature type="compositionally biased region" description="Low complexity" evidence="3">
    <location>
        <begin position="343"/>
        <end position="354"/>
    </location>
</feature>
<evidence type="ECO:0000259" key="5">
    <source>
        <dbReference type="Pfam" id="PF08400"/>
    </source>
</evidence>
<sequence>MPVLISGILRDGAGKPVQDCTIQLSAKQTSPTVVVEVTSSTLTGADGHYSIEAEPGYYTVSLLREGFPPSVAGDIYVAPTDAPDTLNAFLDAPKDADLRPEVMKRFEEMVNRVVDLSGATERDRERAEQAAQSAEQSKDSAVLSATASAESQRQAALSADAADASARSAADNARQTAQDVLASAADADSAAKSAQTATEQAGQAKTAADTAQKAQEEAGVSAQSAAGSAESAAASAQTAGEHAGNAAASETSARESAFTATQAAEQGNNSAAAAALSEQHARESGEKAAKSEAAASASAKSASSSEASALQSAETAENQKNAATESANRAEQARDDALTSRNEAVQAAETAATDAADKAAGKVSDQLKAAVADDTQRAEAAMAGAERAAEASQGYRDEARDIAEGLKLGDASTTQKGLVQLSSDDDSDSEALAATPKAVKKVKDLTNLKAPLDSPELTGTPTTPTPPLTINNQQIVNAEFVHAAVAALVGSSPEALDTLAELAQALGNDPNFATTMLNALSGKQPLNQILTSLSGLNSAANKLAFFNGPNSMALANLTAVGRVLIGQESVAKVLEYLGLVDTINRAAGALQKDQNGADVPDKDLFVRNIGAARAFNGGINIGGGGNWTTAEFIAWLENQGAFNHPYWMCKGSWSYANNRIITDTGCGNIQLAGAVIEVMGVRGAMTIRVTTATAGAGVLGAQFTYTNHGDDYFPGWRRDFNTANLPPESYPVGAPVPWPSDTVPAGYALMQGQPFDKSVYPLLAVAYPSGVIPDMRGQTIKGRPDGRAVLSQELDGIKSHDHGATVAATDLGNRDTTGFDYGTKSTSGGGNHAHSFKGPLWEWKDPGRNGGYEMGINTGTTITSYSGDHAHTVPIGAHAHSVYIGAHSHGVTVSPSGHAENTVKNTAFNYIVRLA</sequence>
<evidence type="ECO:0000256" key="3">
    <source>
        <dbReference type="SAM" id="MobiDB-lite"/>
    </source>
</evidence>
<dbReference type="InterPro" id="IPR005068">
    <property type="entry name" value="Phage_lambda_Stf-r2"/>
</dbReference>
<proteinExistence type="predicted"/>
<reference evidence="6 7" key="1">
    <citation type="submission" date="2018-09" db="EMBL/GenBank/DDBJ databases">
        <title>Whole genome sequencing of Citrobacter freundii AR_0116.</title>
        <authorList>
            <person name="Conlan S."/>
            <person name="Thomas P.J."/>
            <person name="Mullikin J."/>
            <person name="Frank K.M."/>
            <person name="Segre J.A."/>
        </authorList>
    </citation>
    <scope>NUCLEOTIDE SEQUENCE [LARGE SCALE GENOMIC DNA]</scope>
    <source>
        <strain evidence="6 7">AR_0116</strain>
        <plasmid evidence="6 7">unnamed4</plasmid>
    </source>
</reference>
<feature type="region of interest" description="Disordered" evidence="3">
    <location>
        <begin position="192"/>
        <end position="359"/>
    </location>
</feature>
<gene>
    <name evidence="6" type="ORF">AM363_03065</name>
</gene>
<feature type="compositionally biased region" description="Basic and acidic residues" evidence="3">
    <location>
        <begin position="279"/>
        <end position="290"/>
    </location>
</feature>
<evidence type="ECO:0000313" key="7">
    <source>
        <dbReference type="Proteomes" id="UP000263627"/>
    </source>
</evidence>
<evidence type="ECO:0000256" key="1">
    <source>
        <dbReference type="ARBA" id="ARBA00004328"/>
    </source>
</evidence>
<comment type="subcellular location">
    <subcellularLocation>
        <location evidence="1">Virion</location>
    </subcellularLocation>
</comment>
<keyword evidence="6" id="KW-0614">Plasmid</keyword>
<dbReference type="EMBL" id="CP032182">
    <property type="protein sequence ID" value="AXZ46013.1"/>
    <property type="molecule type" value="Genomic_DNA"/>
</dbReference>
<dbReference type="Pfam" id="PF08400">
    <property type="entry name" value="phage_tail_N"/>
    <property type="match status" value="1"/>
</dbReference>
<dbReference type="GO" id="GO:0046718">
    <property type="term" value="P:symbiont entry into host cell"/>
    <property type="evidence" value="ECO:0007669"/>
    <property type="project" value="InterPro"/>
</dbReference>
<evidence type="ECO:0008006" key="8">
    <source>
        <dbReference type="Google" id="ProtNLM"/>
    </source>
</evidence>
<dbReference type="InterPro" id="IPR051934">
    <property type="entry name" value="Phage_Tail_Fiber_Structural"/>
</dbReference>
<feature type="compositionally biased region" description="Low complexity" evidence="3">
    <location>
        <begin position="129"/>
        <end position="141"/>
    </location>
</feature>
<dbReference type="Gene3D" id="2.60.40.1120">
    <property type="entry name" value="Carboxypeptidase-like, regulatory domain"/>
    <property type="match status" value="1"/>
</dbReference>
<dbReference type="SUPFAM" id="SSF49464">
    <property type="entry name" value="Carboxypeptidase regulatory domain-like"/>
    <property type="match status" value="1"/>
</dbReference>
<feature type="domain" description="Phage tail collar" evidence="4">
    <location>
        <begin position="733"/>
        <end position="780"/>
    </location>
</feature>
<keyword evidence="2" id="KW-0945">Host-virus interaction</keyword>
<dbReference type="PANTHER" id="PTHR35191:SF1">
    <property type="entry name" value="PROPHAGE SIDE TAIL FIBER PROTEIN HOMOLOG STFQ-RELATED"/>
    <property type="match status" value="1"/>
</dbReference>
<protein>
    <recommendedName>
        <fullName evidence="8">Phage tail protein</fullName>
    </recommendedName>
</protein>
<organism evidence="6 7">
    <name type="scientific">Citrobacter freundii</name>
    <dbReference type="NCBI Taxonomy" id="546"/>
    <lineage>
        <taxon>Bacteria</taxon>
        <taxon>Pseudomonadati</taxon>
        <taxon>Pseudomonadota</taxon>
        <taxon>Gammaproteobacteria</taxon>
        <taxon>Enterobacterales</taxon>
        <taxon>Enterobacteriaceae</taxon>
        <taxon>Citrobacter</taxon>
        <taxon>Citrobacter freundii complex</taxon>
    </lineage>
</organism>
<dbReference type="AlphaFoldDB" id="A0AB33GW80"/>
<name>A0AB33GW80_CITFR</name>
<feature type="domain" description="Lambda-like tail fibre protein N-terminal" evidence="5">
    <location>
        <begin position="1"/>
        <end position="133"/>
    </location>
</feature>
<dbReference type="RefSeq" id="WP_119173833.1">
    <property type="nucleotide sequence ID" value="NZ_CP032182.1"/>
</dbReference>
<evidence type="ECO:0000313" key="6">
    <source>
        <dbReference type="EMBL" id="AXZ46013.1"/>
    </source>
</evidence>
<dbReference type="PANTHER" id="PTHR35191">
    <property type="entry name" value="PROPHAGE SIDE TAIL FIBER PROTEIN HOMOLOG STFQ-RELATED"/>
    <property type="match status" value="1"/>
</dbReference>
<dbReference type="InterPro" id="IPR011083">
    <property type="entry name" value="Phage_tail_collar_dom"/>
</dbReference>
<geneLocation type="plasmid" evidence="6 7">
    <name>unnamed4</name>
</geneLocation>
<dbReference type="Pfam" id="PF07484">
    <property type="entry name" value="Collar"/>
    <property type="match status" value="1"/>
</dbReference>
<feature type="region of interest" description="Disordered" evidence="3">
    <location>
        <begin position="117"/>
        <end position="147"/>
    </location>
</feature>
<dbReference type="Gene3D" id="3.90.1340.10">
    <property type="entry name" value="Phage tail collar domain"/>
    <property type="match status" value="1"/>
</dbReference>
<feature type="compositionally biased region" description="Low complexity" evidence="3">
    <location>
        <begin position="291"/>
        <end position="316"/>
    </location>
</feature>
<feature type="compositionally biased region" description="Low complexity" evidence="3">
    <location>
        <begin position="192"/>
        <end position="278"/>
    </location>
</feature>
<feature type="compositionally biased region" description="Polar residues" evidence="3">
    <location>
        <begin position="318"/>
        <end position="329"/>
    </location>
</feature>
<dbReference type="Proteomes" id="UP000263627">
    <property type="component" value="Plasmid unnamed4"/>
</dbReference>
<dbReference type="GO" id="GO:0019062">
    <property type="term" value="P:virion attachment to host cell"/>
    <property type="evidence" value="ECO:0007669"/>
    <property type="project" value="InterPro"/>
</dbReference>
<dbReference type="InterPro" id="IPR037053">
    <property type="entry name" value="Phage_tail_collar_dom_sf"/>
</dbReference>
<evidence type="ECO:0000259" key="4">
    <source>
        <dbReference type="Pfam" id="PF07484"/>
    </source>
</evidence>
<evidence type="ECO:0000256" key="2">
    <source>
        <dbReference type="ARBA" id="ARBA00022581"/>
    </source>
</evidence>
<dbReference type="InterPro" id="IPR013609">
    <property type="entry name" value="Stf-like_N"/>
</dbReference>
<dbReference type="SUPFAM" id="SSF88874">
    <property type="entry name" value="Receptor-binding domain of short tail fibre protein gp12"/>
    <property type="match status" value="1"/>
</dbReference>
<dbReference type="Pfam" id="PF03406">
    <property type="entry name" value="Phage_fiber_2"/>
    <property type="match status" value="1"/>
</dbReference>
<accession>A0AB33GW80</accession>